<dbReference type="Proteomes" id="UP000294830">
    <property type="component" value="Unassembled WGS sequence"/>
</dbReference>
<keyword evidence="10" id="KW-0449">Lipoprotein</keyword>
<dbReference type="EMBL" id="SLWB01000004">
    <property type="protein sequence ID" value="TCN70262.1"/>
    <property type="molecule type" value="Genomic_DNA"/>
</dbReference>
<keyword evidence="4 7" id="KW-0812">Transmembrane</keyword>
<organism evidence="10 11">
    <name type="scientific">Acetobacteroides hydrogenigenes</name>
    <dbReference type="NCBI Taxonomy" id="979970"/>
    <lineage>
        <taxon>Bacteria</taxon>
        <taxon>Pseudomonadati</taxon>
        <taxon>Bacteroidota</taxon>
        <taxon>Bacteroidia</taxon>
        <taxon>Bacteroidales</taxon>
        <taxon>Rikenellaceae</taxon>
        <taxon>Acetobacteroides</taxon>
    </lineage>
</organism>
<dbReference type="PANTHER" id="PTHR30489">
    <property type="entry name" value="LIPOPROTEIN-RELEASING SYSTEM TRANSMEMBRANE PROTEIN LOLE"/>
    <property type="match status" value="1"/>
</dbReference>
<keyword evidence="6 7" id="KW-0472">Membrane</keyword>
<dbReference type="Pfam" id="PF02687">
    <property type="entry name" value="FtsX"/>
    <property type="match status" value="1"/>
</dbReference>
<protein>
    <submittedName>
        <fullName evidence="10">Lipoprotein-releasing system permease protein</fullName>
    </submittedName>
</protein>
<gene>
    <name evidence="10" type="ORF">CLV25_104221</name>
</gene>
<evidence type="ECO:0000256" key="7">
    <source>
        <dbReference type="SAM" id="Phobius"/>
    </source>
</evidence>
<keyword evidence="11" id="KW-1185">Reference proteome</keyword>
<evidence type="ECO:0000256" key="3">
    <source>
        <dbReference type="ARBA" id="ARBA00022475"/>
    </source>
</evidence>
<evidence type="ECO:0000256" key="1">
    <source>
        <dbReference type="ARBA" id="ARBA00004651"/>
    </source>
</evidence>
<reference evidence="10 11" key="1">
    <citation type="submission" date="2019-03" db="EMBL/GenBank/DDBJ databases">
        <title>Genomic Encyclopedia of Archaeal and Bacterial Type Strains, Phase II (KMG-II): from individual species to whole genera.</title>
        <authorList>
            <person name="Goeker M."/>
        </authorList>
    </citation>
    <scope>NUCLEOTIDE SEQUENCE [LARGE SCALE GENOMIC DNA]</scope>
    <source>
        <strain evidence="10 11">RL-C</strain>
    </source>
</reference>
<evidence type="ECO:0000256" key="5">
    <source>
        <dbReference type="ARBA" id="ARBA00022989"/>
    </source>
</evidence>
<dbReference type="Pfam" id="PF12704">
    <property type="entry name" value="MacB_PCD"/>
    <property type="match status" value="1"/>
</dbReference>
<evidence type="ECO:0000256" key="6">
    <source>
        <dbReference type="ARBA" id="ARBA00023136"/>
    </source>
</evidence>
<evidence type="ECO:0000256" key="4">
    <source>
        <dbReference type="ARBA" id="ARBA00022692"/>
    </source>
</evidence>
<feature type="transmembrane region" description="Helical" evidence="7">
    <location>
        <begin position="325"/>
        <end position="353"/>
    </location>
</feature>
<dbReference type="GO" id="GO:0044874">
    <property type="term" value="P:lipoprotein localization to outer membrane"/>
    <property type="evidence" value="ECO:0007669"/>
    <property type="project" value="TreeGrafter"/>
</dbReference>
<dbReference type="InterPro" id="IPR051447">
    <property type="entry name" value="Lipoprotein-release_system"/>
</dbReference>
<evidence type="ECO:0000259" key="8">
    <source>
        <dbReference type="Pfam" id="PF02687"/>
    </source>
</evidence>
<accession>A0A4R2ES41</accession>
<sequence length="414" mass="46319">MNTELFIAKRLVKERSFQGLIAQRMSKIATISIAISTAVMVLAISIVVGFKKEIREKVTGFSAPILITKLSQNSSLEIPPLRKDWVPIGDLQKIPNVQSIHPYTIKAGIVKTNEEIQGVILKGVDSTFNWSFFSSNLVEGRLPNYKSSSASREVLISRINAARLKLKVGDKVKTYFVQHPFRMRSFDIVGIYDSKLQEFDSKFIISDLRHTQKLNQWEDNQYAGFEILIDDFGKLTQTSQAVVDAAGYKIYPDGSRLKIENIKESMSNIFDWLSLQDTNALVVLTLMLFVAAINMITGILILLLDRVRMIGILKALGMSLGSLRYVFIYLSSAIVLKGLLWGNIVGLSLSLLQKYTGLVGLEESTYYLSSVPISIDIAGILLLNVATFLLLALFMLIPLLIINKISPSEIIRYE</sequence>
<comment type="subcellular location">
    <subcellularLocation>
        <location evidence="1">Cell membrane</location>
        <topology evidence="1">Multi-pass membrane protein</topology>
    </subcellularLocation>
</comment>
<dbReference type="PANTHER" id="PTHR30489:SF0">
    <property type="entry name" value="LIPOPROTEIN-RELEASING SYSTEM TRANSMEMBRANE PROTEIN LOLE"/>
    <property type="match status" value="1"/>
</dbReference>
<dbReference type="InterPro" id="IPR003838">
    <property type="entry name" value="ABC3_permease_C"/>
</dbReference>
<feature type="transmembrane region" description="Helical" evidence="7">
    <location>
        <begin position="373"/>
        <end position="402"/>
    </location>
</feature>
<comment type="similarity">
    <text evidence="2">Belongs to the ABC-4 integral membrane protein family. LolC/E subfamily.</text>
</comment>
<feature type="transmembrane region" description="Helical" evidence="7">
    <location>
        <begin position="280"/>
        <end position="304"/>
    </location>
</feature>
<keyword evidence="5 7" id="KW-1133">Transmembrane helix</keyword>
<evidence type="ECO:0000313" key="11">
    <source>
        <dbReference type="Proteomes" id="UP000294830"/>
    </source>
</evidence>
<evidence type="ECO:0000313" key="10">
    <source>
        <dbReference type="EMBL" id="TCN70262.1"/>
    </source>
</evidence>
<dbReference type="InterPro" id="IPR025857">
    <property type="entry name" value="MacB_PCD"/>
</dbReference>
<dbReference type="GO" id="GO:0098797">
    <property type="term" value="C:plasma membrane protein complex"/>
    <property type="evidence" value="ECO:0007669"/>
    <property type="project" value="TreeGrafter"/>
</dbReference>
<evidence type="ECO:0000259" key="9">
    <source>
        <dbReference type="Pfam" id="PF12704"/>
    </source>
</evidence>
<keyword evidence="3" id="KW-1003">Cell membrane</keyword>
<feature type="domain" description="MacB-like periplasmic core" evidence="9">
    <location>
        <begin position="28"/>
        <end position="215"/>
    </location>
</feature>
<feature type="domain" description="ABC3 transporter permease C-terminal" evidence="8">
    <location>
        <begin position="282"/>
        <end position="407"/>
    </location>
</feature>
<feature type="transmembrane region" description="Helical" evidence="7">
    <location>
        <begin position="28"/>
        <end position="50"/>
    </location>
</feature>
<evidence type="ECO:0000256" key="2">
    <source>
        <dbReference type="ARBA" id="ARBA00005236"/>
    </source>
</evidence>
<comment type="caution">
    <text evidence="10">The sequence shown here is derived from an EMBL/GenBank/DDBJ whole genome shotgun (WGS) entry which is preliminary data.</text>
</comment>
<name>A0A4R2ES41_9BACT</name>
<proteinExistence type="inferred from homology"/>
<dbReference type="AlphaFoldDB" id="A0A4R2ES41"/>